<gene>
    <name evidence="3" type="ORF">AFUS01_LOCUS36093</name>
</gene>
<keyword evidence="2" id="KW-1133">Transmembrane helix</keyword>
<keyword evidence="4" id="KW-1185">Reference proteome</keyword>
<sequence>MTIQYFEAWQLEMPVILSSLAEPTITVRKISIQLTMASKELSRIPSFLNTTMVWIGIVLGLCNVVLTSASAIEGINDSRADDEVSDDAKKILGIGLTVFIVVVAVVAIVIIATIVACVCCCVRAGRRSKRAPPTPVPVVEAPKLQQSQYGTPPPYFNEGPGNGYRNDQALPRANGYPQKQQQVHPPAQVQQQPHFQQQPQHHQYQNQQLQLQPNQQHPGVSSLPPQDYDSGVDYVAQQQPGDPNLIVNRFKPTVPPKPNRDPAWNAVNDELKDWQKQHNFGYTNYGYAEGNKITSPTEHGQNTNFLY</sequence>
<accession>A0A8J2KZ54</accession>
<evidence type="ECO:0000313" key="3">
    <source>
        <dbReference type="EMBL" id="CAG7826022.1"/>
    </source>
</evidence>
<evidence type="ECO:0000256" key="1">
    <source>
        <dbReference type="SAM" id="MobiDB-lite"/>
    </source>
</evidence>
<evidence type="ECO:0000313" key="4">
    <source>
        <dbReference type="Proteomes" id="UP000708208"/>
    </source>
</evidence>
<keyword evidence="2" id="KW-0812">Transmembrane</keyword>
<comment type="caution">
    <text evidence="3">The sequence shown here is derived from an EMBL/GenBank/DDBJ whole genome shotgun (WGS) entry which is preliminary data.</text>
</comment>
<dbReference type="EMBL" id="CAJVCH010538308">
    <property type="protein sequence ID" value="CAG7826022.1"/>
    <property type="molecule type" value="Genomic_DNA"/>
</dbReference>
<feature type="compositionally biased region" description="Low complexity" evidence="1">
    <location>
        <begin position="177"/>
        <end position="218"/>
    </location>
</feature>
<keyword evidence="2" id="KW-0472">Membrane</keyword>
<feature type="transmembrane region" description="Helical" evidence="2">
    <location>
        <begin position="92"/>
        <end position="122"/>
    </location>
</feature>
<dbReference type="Proteomes" id="UP000708208">
    <property type="component" value="Unassembled WGS sequence"/>
</dbReference>
<proteinExistence type="predicted"/>
<organism evidence="3 4">
    <name type="scientific">Allacma fusca</name>
    <dbReference type="NCBI Taxonomy" id="39272"/>
    <lineage>
        <taxon>Eukaryota</taxon>
        <taxon>Metazoa</taxon>
        <taxon>Ecdysozoa</taxon>
        <taxon>Arthropoda</taxon>
        <taxon>Hexapoda</taxon>
        <taxon>Collembola</taxon>
        <taxon>Symphypleona</taxon>
        <taxon>Sminthuridae</taxon>
        <taxon>Allacma</taxon>
    </lineage>
</organism>
<dbReference type="AlphaFoldDB" id="A0A8J2KZ54"/>
<evidence type="ECO:0000256" key="2">
    <source>
        <dbReference type="SAM" id="Phobius"/>
    </source>
</evidence>
<name>A0A8J2KZ54_9HEXA</name>
<feature type="region of interest" description="Disordered" evidence="1">
    <location>
        <begin position="127"/>
        <end position="230"/>
    </location>
</feature>
<reference evidence="3" key="1">
    <citation type="submission" date="2021-06" db="EMBL/GenBank/DDBJ databases">
        <authorList>
            <person name="Hodson N. C."/>
            <person name="Mongue J. A."/>
            <person name="Jaron S. K."/>
        </authorList>
    </citation>
    <scope>NUCLEOTIDE SEQUENCE</scope>
</reference>
<feature type="transmembrane region" description="Helical" evidence="2">
    <location>
        <begin position="52"/>
        <end position="72"/>
    </location>
</feature>
<protein>
    <submittedName>
        <fullName evidence="3">Uncharacterized protein</fullName>
    </submittedName>
</protein>